<evidence type="ECO:0000313" key="14">
    <source>
        <dbReference type="Proteomes" id="UP000647172"/>
    </source>
</evidence>
<dbReference type="SUPFAM" id="SSF55874">
    <property type="entry name" value="ATPase domain of HSP90 chaperone/DNA topoisomerase II/histidine kinase"/>
    <property type="match status" value="1"/>
</dbReference>
<evidence type="ECO:0000256" key="10">
    <source>
        <dbReference type="SAM" id="Phobius"/>
    </source>
</evidence>
<dbReference type="GO" id="GO:0016020">
    <property type="term" value="C:membrane"/>
    <property type="evidence" value="ECO:0007669"/>
    <property type="project" value="InterPro"/>
</dbReference>
<keyword evidence="10" id="KW-0472">Membrane</keyword>
<keyword evidence="10" id="KW-0812">Transmembrane</keyword>
<dbReference type="InterPro" id="IPR011712">
    <property type="entry name" value="Sig_transdc_His_kin_sub3_dim/P"/>
</dbReference>
<proteinExistence type="predicted"/>
<dbReference type="Proteomes" id="UP000647172">
    <property type="component" value="Unassembled WGS sequence"/>
</dbReference>
<keyword evidence="8" id="KW-0902">Two-component regulatory system</keyword>
<evidence type="ECO:0000256" key="8">
    <source>
        <dbReference type="ARBA" id="ARBA00023012"/>
    </source>
</evidence>
<keyword evidence="10" id="KW-1133">Transmembrane helix</keyword>
<dbReference type="PANTHER" id="PTHR24421">
    <property type="entry name" value="NITRATE/NITRITE SENSOR PROTEIN NARX-RELATED"/>
    <property type="match status" value="1"/>
</dbReference>
<dbReference type="Pfam" id="PF23539">
    <property type="entry name" value="DUF7134"/>
    <property type="match status" value="1"/>
</dbReference>
<dbReference type="GO" id="GO:0000155">
    <property type="term" value="F:phosphorelay sensor kinase activity"/>
    <property type="evidence" value="ECO:0007669"/>
    <property type="project" value="InterPro"/>
</dbReference>
<reference evidence="13" key="1">
    <citation type="submission" date="2021-01" db="EMBL/GenBank/DDBJ databases">
        <title>Whole genome shotgun sequence of Actinoplanes nipponensis NBRC 14063.</title>
        <authorList>
            <person name="Komaki H."/>
            <person name="Tamura T."/>
        </authorList>
    </citation>
    <scope>NUCLEOTIDE SEQUENCE</scope>
    <source>
        <strain evidence="13">NBRC 14063</strain>
    </source>
</reference>
<name>A0A919MPP6_9ACTN</name>
<gene>
    <name evidence="13" type="ORF">Ani05nite_63550</name>
</gene>
<feature type="transmembrane region" description="Helical" evidence="10">
    <location>
        <begin position="49"/>
        <end position="67"/>
    </location>
</feature>
<dbReference type="InterPro" id="IPR055558">
    <property type="entry name" value="DUF7134"/>
</dbReference>
<dbReference type="InterPro" id="IPR050482">
    <property type="entry name" value="Sensor_HK_TwoCompSys"/>
</dbReference>
<dbReference type="Pfam" id="PF07730">
    <property type="entry name" value="HisKA_3"/>
    <property type="match status" value="1"/>
</dbReference>
<feature type="domain" description="Signal transduction histidine kinase subgroup 3 dimerisation and phosphoacceptor" evidence="11">
    <location>
        <begin position="194"/>
        <end position="260"/>
    </location>
</feature>
<dbReference type="InterPro" id="IPR036890">
    <property type="entry name" value="HATPase_C_sf"/>
</dbReference>
<evidence type="ECO:0000256" key="2">
    <source>
        <dbReference type="ARBA" id="ARBA00012438"/>
    </source>
</evidence>
<feature type="transmembrane region" description="Helical" evidence="10">
    <location>
        <begin position="118"/>
        <end position="142"/>
    </location>
</feature>
<keyword evidence="14" id="KW-1185">Reference proteome</keyword>
<dbReference type="EMBL" id="BOMQ01000075">
    <property type="protein sequence ID" value="GIE52821.1"/>
    <property type="molecule type" value="Genomic_DNA"/>
</dbReference>
<feature type="transmembrane region" description="Helical" evidence="10">
    <location>
        <begin position="21"/>
        <end position="43"/>
    </location>
</feature>
<sequence>MELGEVRETRFWRAVRRHPQLSDAALALPLVVPAIVVVTVGGPGEQPRMLGLTDLVAGVIAFGVVTVRRRFTRTGLVVAALAWLVAVVGQHERQPVLMVALVLLSFTHAARSDRRTAWLTAGCLAAALYLSGVLWAGGSWWAPENLGALAWIGMATAVGDATRSRRAYVAEVEERARRAEQSRDEEARRRVVEERLRIARELHDVVAHHIAVIKVQASGAKHILPHRPERVGPALDHISRSSDAVLQEIASVVGLLRGPGERDAGAAPDTEPTRGLARLSALLDDLAAAGLRVDHRQLGAARELPALVDLAAFRIAQEALTNAQKYGDGTARLAVSYTADGVTLEITNPVRPDAPASGSGYGIVGMRERATSTGGALSAGPTPNGHFTVHAQLPTAPQPAGDRAAGVPQAGGRAVCHRPAGPVAEPGAARRVAS</sequence>
<keyword evidence="7" id="KW-0067">ATP-binding</keyword>
<evidence type="ECO:0000256" key="5">
    <source>
        <dbReference type="ARBA" id="ARBA00022741"/>
    </source>
</evidence>
<protein>
    <recommendedName>
        <fullName evidence="2">histidine kinase</fullName>
        <ecNumber evidence="2">2.7.13.3</ecNumber>
    </recommendedName>
</protein>
<comment type="caution">
    <text evidence="13">The sequence shown here is derived from an EMBL/GenBank/DDBJ whole genome shotgun (WGS) entry which is preliminary data.</text>
</comment>
<evidence type="ECO:0000256" key="6">
    <source>
        <dbReference type="ARBA" id="ARBA00022777"/>
    </source>
</evidence>
<feature type="domain" description="DUF7134" evidence="12">
    <location>
        <begin position="12"/>
        <end position="166"/>
    </location>
</feature>
<evidence type="ECO:0000256" key="7">
    <source>
        <dbReference type="ARBA" id="ARBA00022840"/>
    </source>
</evidence>
<dbReference type="GO" id="GO:0005524">
    <property type="term" value="F:ATP binding"/>
    <property type="evidence" value="ECO:0007669"/>
    <property type="project" value="UniProtKB-KW"/>
</dbReference>
<evidence type="ECO:0000259" key="12">
    <source>
        <dbReference type="Pfam" id="PF23539"/>
    </source>
</evidence>
<evidence type="ECO:0000256" key="9">
    <source>
        <dbReference type="SAM" id="MobiDB-lite"/>
    </source>
</evidence>
<comment type="catalytic activity">
    <reaction evidence="1">
        <text>ATP + protein L-histidine = ADP + protein N-phospho-L-histidine.</text>
        <dbReference type="EC" id="2.7.13.3"/>
    </reaction>
</comment>
<dbReference type="EC" id="2.7.13.3" evidence="2"/>
<dbReference type="Gene3D" id="3.30.565.10">
    <property type="entry name" value="Histidine kinase-like ATPase, C-terminal domain"/>
    <property type="match status" value="1"/>
</dbReference>
<keyword evidence="6 13" id="KW-0418">Kinase</keyword>
<dbReference type="GO" id="GO:0046983">
    <property type="term" value="F:protein dimerization activity"/>
    <property type="evidence" value="ECO:0007669"/>
    <property type="project" value="InterPro"/>
</dbReference>
<accession>A0A919MPP6</accession>
<keyword evidence="5" id="KW-0547">Nucleotide-binding</keyword>
<feature type="region of interest" description="Disordered" evidence="9">
    <location>
        <begin position="397"/>
        <end position="434"/>
    </location>
</feature>
<dbReference type="PANTHER" id="PTHR24421:SF10">
    <property type="entry name" value="NITRATE_NITRITE SENSOR PROTEIN NARQ"/>
    <property type="match status" value="1"/>
</dbReference>
<keyword evidence="3" id="KW-0597">Phosphoprotein</keyword>
<dbReference type="CDD" id="cd16917">
    <property type="entry name" value="HATPase_UhpB-NarQ-NarX-like"/>
    <property type="match status" value="1"/>
</dbReference>
<dbReference type="Gene3D" id="1.20.5.1930">
    <property type="match status" value="1"/>
</dbReference>
<keyword evidence="4" id="KW-0808">Transferase</keyword>
<evidence type="ECO:0000256" key="4">
    <source>
        <dbReference type="ARBA" id="ARBA00022679"/>
    </source>
</evidence>
<evidence type="ECO:0000256" key="3">
    <source>
        <dbReference type="ARBA" id="ARBA00022553"/>
    </source>
</evidence>
<dbReference type="RefSeq" id="WP_203774503.1">
    <property type="nucleotide sequence ID" value="NZ_BAAAYJ010000108.1"/>
</dbReference>
<evidence type="ECO:0000313" key="13">
    <source>
        <dbReference type="EMBL" id="GIE52821.1"/>
    </source>
</evidence>
<organism evidence="13 14">
    <name type="scientific">Actinoplanes nipponensis</name>
    <dbReference type="NCBI Taxonomy" id="135950"/>
    <lineage>
        <taxon>Bacteria</taxon>
        <taxon>Bacillati</taxon>
        <taxon>Actinomycetota</taxon>
        <taxon>Actinomycetes</taxon>
        <taxon>Micromonosporales</taxon>
        <taxon>Micromonosporaceae</taxon>
        <taxon>Actinoplanes</taxon>
    </lineage>
</organism>
<dbReference type="AlphaFoldDB" id="A0A919MPP6"/>
<evidence type="ECO:0000259" key="11">
    <source>
        <dbReference type="Pfam" id="PF07730"/>
    </source>
</evidence>
<evidence type="ECO:0000256" key="1">
    <source>
        <dbReference type="ARBA" id="ARBA00000085"/>
    </source>
</evidence>